<dbReference type="InterPro" id="IPR013087">
    <property type="entry name" value="Znf_C2H2_type"/>
</dbReference>
<evidence type="ECO:0000259" key="2">
    <source>
        <dbReference type="PROSITE" id="PS00028"/>
    </source>
</evidence>
<feature type="compositionally biased region" description="Basic and acidic residues" evidence="1">
    <location>
        <begin position="391"/>
        <end position="413"/>
    </location>
</feature>
<evidence type="ECO:0000313" key="4">
    <source>
        <dbReference type="Proteomes" id="UP001305779"/>
    </source>
</evidence>
<proteinExistence type="predicted"/>
<comment type="caution">
    <text evidence="3">The sequence shown here is derived from an EMBL/GenBank/DDBJ whole genome shotgun (WGS) entry which is preliminary data.</text>
</comment>
<sequence length="469" mass="53275">MATIMTMDRRHQAGCSLLTLPADVRNIIYDLVFHEPNGISIDFTNSQADKSQHTTFALALTCKEIHNETRNLPYWLNVYHFHVPVLQNMESLFTAAGPLSAWPVPQTNPIGIRRNEGGMVKQKAQDFVSSATRSPHARDVAENLSRAIDQTWVMFKLRKVHVHLGSQINHTFVERFFHAWREVEASLCRLRGRVDLRISFELRISRWLVVEYDFGVGSPEQTLAEMDRCVKVDGALTLPETPKMQQKNPALPTTSFADLNDSLDAAFQNLKLPSNNPIAFRHLAEHHLAQTVPSTTLHRIWQAQERLQIQAFITSDRFLALYGERVWNRTYADIQKDSDLQENVISYFVCLLQIPRKVKEDKLLADALLPPEKRPRSSSVPRDALEALERWTADREKKTTAGSRDEEVEEHMARITIGEDSTLSEGEEGKDASSGPDADTLLRCEIAGCDKVFSDAAAVSDHYDREHPW</sequence>
<keyword evidence="4" id="KW-1185">Reference proteome</keyword>
<name>A0ABR0ED13_ZASCE</name>
<dbReference type="EMBL" id="JAXOVC010000007">
    <property type="protein sequence ID" value="KAK4499165.1"/>
    <property type="molecule type" value="Genomic_DNA"/>
</dbReference>
<dbReference type="PANTHER" id="PTHR38790">
    <property type="entry name" value="2EXR DOMAIN-CONTAINING PROTEIN-RELATED"/>
    <property type="match status" value="1"/>
</dbReference>
<evidence type="ECO:0000256" key="1">
    <source>
        <dbReference type="SAM" id="MobiDB-lite"/>
    </source>
</evidence>
<accession>A0ABR0ED13</accession>
<evidence type="ECO:0000313" key="3">
    <source>
        <dbReference type="EMBL" id="KAK4499165.1"/>
    </source>
</evidence>
<feature type="region of interest" description="Disordered" evidence="1">
    <location>
        <begin position="391"/>
        <end position="438"/>
    </location>
</feature>
<organism evidence="3 4">
    <name type="scientific">Zasmidium cellare</name>
    <name type="common">Wine cellar mold</name>
    <name type="synonym">Racodium cellare</name>
    <dbReference type="NCBI Taxonomy" id="395010"/>
    <lineage>
        <taxon>Eukaryota</taxon>
        <taxon>Fungi</taxon>
        <taxon>Dikarya</taxon>
        <taxon>Ascomycota</taxon>
        <taxon>Pezizomycotina</taxon>
        <taxon>Dothideomycetes</taxon>
        <taxon>Dothideomycetidae</taxon>
        <taxon>Mycosphaerellales</taxon>
        <taxon>Mycosphaerellaceae</taxon>
        <taxon>Zasmidium</taxon>
    </lineage>
</organism>
<dbReference type="PROSITE" id="PS00028">
    <property type="entry name" value="ZINC_FINGER_C2H2_1"/>
    <property type="match status" value="1"/>
</dbReference>
<dbReference type="Proteomes" id="UP001305779">
    <property type="component" value="Unassembled WGS sequence"/>
</dbReference>
<protein>
    <recommendedName>
        <fullName evidence="2">C2H2-type domain-containing protein</fullName>
    </recommendedName>
</protein>
<feature type="domain" description="C2H2-type" evidence="2">
    <location>
        <begin position="444"/>
        <end position="467"/>
    </location>
</feature>
<gene>
    <name evidence="3" type="ORF">PRZ48_009677</name>
</gene>
<reference evidence="3 4" key="1">
    <citation type="journal article" date="2023" name="G3 (Bethesda)">
        <title>A chromosome-level genome assembly of Zasmidium syzygii isolated from banana leaves.</title>
        <authorList>
            <person name="van Westerhoven A.C."/>
            <person name="Mehrabi R."/>
            <person name="Talebi R."/>
            <person name="Steentjes M.B.F."/>
            <person name="Corcolon B."/>
            <person name="Chong P.A."/>
            <person name="Kema G.H.J."/>
            <person name="Seidl M.F."/>
        </authorList>
    </citation>
    <scope>NUCLEOTIDE SEQUENCE [LARGE SCALE GENOMIC DNA]</scope>
    <source>
        <strain evidence="3 4">P124</strain>
    </source>
</reference>